<dbReference type="InterPro" id="IPR024932">
    <property type="entry name" value="ApbE"/>
</dbReference>
<gene>
    <name evidence="13" type="ORF">JZO67_002917</name>
</gene>
<keyword evidence="12" id="KW-0997">Cell inner membrane</keyword>
<keyword evidence="8 11" id="KW-0460">Magnesium</keyword>
<evidence type="ECO:0000256" key="2">
    <source>
        <dbReference type="ARBA" id="ARBA00011955"/>
    </source>
</evidence>
<keyword evidence="12" id="KW-0449">Lipoprotein</keyword>
<evidence type="ECO:0000256" key="12">
    <source>
        <dbReference type="RuleBase" id="RU363002"/>
    </source>
</evidence>
<dbReference type="PANTHER" id="PTHR30040">
    <property type="entry name" value="THIAMINE BIOSYNTHESIS LIPOPROTEIN APBE"/>
    <property type="match status" value="1"/>
</dbReference>
<comment type="cofactor">
    <cofactor evidence="1 12">
        <name>Mg(2+)</name>
        <dbReference type="ChEBI" id="CHEBI:18420"/>
    </cofactor>
</comment>
<keyword evidence="4 11" id="KW-0285">Flavoprotein</keyword>
<dbReference type="PROSITE" id="PS51257">
    <property type="entry name" value="PROKAR_LIPOPROTEIN"/>
    <property type="match status" value="1"/>
</dbReference>
<keyword evidence="12" id="KW-0472">Membrane</keyword>
<evidence type="ECO:0000256" key="8">
    <source>
        <dbReference type="ARBA" id="ARBA00022842"/>
    </source>
</evidence>
<evidence type="ECO:0000256" key="9">
    <source>
        <dbReference type="ARBA" id="ARBA00031306"/>
    </source>
</evidence>
<evidence type="ECO:0000256" key="4">
    <source>
        <dbReference type="ARBA" id="ARBA00022630"/>
    </source>
</evidence>
<keyword evidence="5 11" id="KW-0808">Transferase</keyword>
<protein>
    <recommendedName>
        <fullName evidence="3 11">FAD:protein FMN transferase</fullName>
        <ecNumber evidence="2 11">2.7.1.180</ecNumber>
    </recommendedName>
    <alternativeName>
        <fullName evidence="9 11">Flavin transferase</fullName>
    </alternativeName>
</protein>
<dbReference type="EMBL" id="JAFREL020000002">
    <property type="protein sequence ID" value="MEO1770944.1"/>
    <property type="molecule type" value="Genomic_DNA"/>
</dbReference>
<evidence type="ECO:0000313" key="14">
    <source>
        <dbReference type="Proteomes" id="UP000664357"/>
    </source>
</evidence>
<evidence type="ECO:0000256" key="7">
    <source>
        <dbReference type="ARBA" id="ARBA00022827"/>
    </source>
</evidence>
<keyword evidence="12" id="KW-1003">Cell membrane</keyword>
<comment type="similarity">
    <text evidence="11 12">Belongs to the ApbE family.</text>
</comment>
<keyword evidence="14" id="KW-1185">Reference proteome</keyword>
<evidence type="ECO:0000256" key="11">
    <source>
        <dbReference type="PIRNR" id="PIRNR006268"/>
    </source>
</evidence>
<dbReference type="Proteomes" id="UP000664357">
    <property type="component" value="Unassembled WGS sequence"/>
</dbReference>
<dbReference type="GO" id="GO:0016740">
    <property type="term" value="F:transferase activity"/>
    <property type="evidence" value="ECO:0007669"/>
    <property type="project" value="UniProtKB-KW"/>
</dbReference>
<name>A0ABV0EQM7_9ENTE</name>
<dbReference type="EC" id="2.7.1.180" evidence="2 11"/>
<organism evidence="13 14">
    <name type="scientific">Candidatus Enterococcus ferrettii</name>
    <dbReference type="NCBI Taxonomy" id="2815324"/>
    <lineage>
        <taxon>Bacteria</taxon>
        <taxon>Bacillati</taxon>
        <taxon>Bacillota</taxon>
        <taxon>Bacilli</taxon>
        <taxon>Lactobacillales</taxon>
        <taxon>Enterococcaceae</taxon>
        <taxon>Enterococcus</taxon>
    </lineage>
</organism>
<comment type="catalytic activity">
    <reaction evidence="10 11 12">
        <text>L-threonyl-[protein] + FAD = FMN-L-threonyl-[protein] + AMP + H(+)</text>
        <dbReference type="Rhea" id="RHEA:36847"/>
        <dbReference type="Rhea" id="RHEA-COMP:11060"/>
        <dbReference type="Rhea" id="RHEA-COMP:11061"/>
        <dbReference type="ChEBI" id="CHEBI:15378"/>
        <dbReference type="ChEBI" id="CHEBI:30013"/>
        <dbReference type="ChEBI" id="CHEBI:57692"/>
        <dbReference type="ChEBI" id="CHEBI:74257"/>
        <dbReference type="ChEBI" id="CHEBI:456215"/>
        <dbReference type="EC" id="2.7.1.180"/>
    </reaction>
</comment>
<comment type="caution">
    <text evidence="13">The sequence shown here is derived from an EMBL/GenBank/DDBJ whole genome shotgun (WGS) entry which is preliminary data.</text>
</comment>
<dbReference type="Pfam" id="PF02424">
    <property type="entry name" value="ApbE"/>
    <property type="match status" value="1"/>
</dbReference>
<evidence type="ECO:0000256" key="3">
    <source>
        <dbReference type="ARBA" id="ARBA00016337"/>
    </source>
</evidence>
<evidence type="ECO:0000256" key="1">
    <source>
        <dbReference type="ARBA" id="ARBA00001946"/>
    </source>
</evidence>
<dbReference type="RefSeq" id="WP_207704979.1">
    <property type="nucleotide sequence ID" value="NZ_JAFREL020000002.1"/>
</dbReference>
<reference evidence="13 14" key="1">
    <citation type="submission" date="2024-02" db="EMBL/GenBank/DDBJ databases">
        <title>The Genome Sequence of Enterococcus sp. DIV0159.</title>
        <authorList>
            <person name="Earl A."/>
            <person name="Manson A."/>
            <person name="Gilmore M."/>
            <person name="Sanders J."/>
            <person name="Shea T."/>
            <person name="Howe W."/>
            <person name="Livny J."/>
            <person name="Cuomo C."/>
            <person name="Neafsey D."/>
            <person name="Birren B."/>
        </authorList>
    </citation>
    <scope>NUCLEOTIDE SEQUENCE [LARGE SCALE GENOMIC DNA]</scope>
    <source>
        <strain evidence="13 14">665A</strain>
    </source>
</reference>
<evidence type="ECO:0000313" key="13">
    <source>
        <dbReference type="EMBL" id="MEO1770944.1"/>
    </source>
</evidence>
<proteinExistence type="inferred from homology"/>
<dbReference type="PIRSF" id="PIRSF006268">
    <property type="entry name" value="ApbE"/>
    <property type="match status" value="1"/>
</dbReference>
<dbReference type="PANTHER" id="PTHR30040:SF2">
    <property type="entry name" value="FAD:PROTEIN FMN TRANSFERASE"/>
    <property type="match status" value="1"/>
</dbReference>
<dbReference type="InterPro" id="IPR003374">
    <property type="entry name" value="ApbE-like_sf"/>
</dbReference>
<evidence type="ECO:0000256" key="10">
    <source>
        <dbReference type="ARBA" id="ARBA00048540"/>
    </source>
</evidence>
<dbReference type="SUPFAM" id="SSF143631">
    <property type="entry name" value="ApbE-like"/>
    <property type="match status" value="1"/>
</dbReference>
<comment type="subcellular location">
    <subcellularLocation>
        <location evidence="12">Cell inner membrane</location>
        <topology evidence="12">Lipid-anchor</topology>
        <orientation evidence="12">Periplasmic side</orientation>
    </subcellularLocation>
</comment>
<evidence type="ECO:0000256" key="6">
    <source>
        <dbReference type="ARBA" id="ARBA00022723"/>
    </source>
</evidence>
<evidence type="ECO:0000256" key="5">
    <source>
        <dbReference type="ARBA" id="ARBA00022679"/>
    </source>
</evidence>
<dbReference type="Gene3D" id="3.10.520.10">
    <property type="entry name" value="ApbE-like domains"/>
    <property type="match status" value="1"/>
</dbReference>
<comment type="function">
    <text evidence="12">Flavin transferase that catalyzes the transfer of the FMN moiety of FAD and its covalent binding to the hydroxyl group of a threonine residue in a target flavoprotein.</text>
</comment>
<accession>A0ABV0EQM7</accession>
<keyword evidence="7 11" id="KW-0274">FAD</keyword>
<sequence>MRRKSYLLGILLSIFFLTACNNKSGLREEPYSKESFSLGTYIRIRIYDEGKEETLQLAFDRINELEEKLTTDSENQSSEIEQINRQAGIQPVKVSPDVYQLVKTAANYSKQSDGGFNYMIGAITQLWRIGREDARKPEQDEIDEALKKVDFHKVSFSEEEQTIFLQESGMQIDLGAIAKGYITDEVVKTLKKQGVTSAILDLGGNIYVLGNNPNQKDGRWNVGVQDPNLARGVTIGSLKTTNQTIVTSGIYERKLEIGNQVYHHIFDSTTGYPHENDLASVSIITDQSIDGDALSTLVYSKGIKAGLEYVEQKTDASTSAIFVSKDNQVYVTKGLEDNFKLSKGNGYTLGDRKNLD</sequence>
<keyword evidence="6 11" id="KW-0479">Metal-binding</keyword>